<dbReference type="AlphaFoldDB" id="A0A8X6VRE2"/>
<accession>A0A8X6VRE2</accession>
<organism evidence="1 2">
    <name type="scientific">Trichonephila clavipes</name>
    <name type="common">Golden silk orbweaver</name>
    <name type="synonym">Nephila clavipes</name>
    <dbReference type="NCBI Taxonomy" id="2585209"/>
    <lineage>
        <taxon>Eukaryota</taxon>
        <taxon>Metazoa</taxon>
        <taxon>Ecdysozoa</taxon>
        <taxon>Arthropoda</taxon>
        <taxon>Chelicerata</taxon>
        <taxon>Arachnida</taxon>
        <taxon>Araneae</taxon>
        <taxon>Araneomorphae</taxon>
        <taxon>Entelegynae</taxon>
        <taxon>Araneoidea</taxon>
        <taxon>Nephilidae</taxon>
        <taxon>Trichonephila</taxon>
    </lineage>
</organism>
<proteinExistence type="predicted"/>
<evidence type="ECO:0000313" key="2">
    <source>
        <dbReference type="Proteomes" id="UP000887159"/>
    </source>
</evidence>
<name>A0A8X6VRE2_TRICX</name>
<dbReference type="Gene3D" id="3.30.420.10">
    <property type="entry name" value="Ribonuclease H-like superfamily/Ribonuclease H"/>
    <property type="match status" value="1"/>
</dbReference>
<dbReference type="EMBL" id="BMAU01021352">
    <property type="protein sequence ID" value="GFY19373.1"/>
    <property type="molecule type" value="Genomic_DNA"/>
</dbReference>
<evidence type="ECO:0000313" key="1">
    <source>
        <dbReference type="EMBL" id="GFY19373.1"/>
    </source>
</evidence>
<dbReference type="InterPro" id="IPR036397">
    <property type="entry name" value="RNaseH_sf"/>
</dbReference>
<reference evidence="1" key="1">
    <citation type="submission" date="2020-08" db="EMBL/GenBank/DDBJ databases">
        <title>Multicomponent nature underlies the extraordinary mechanical properties of spider dragline silk.</title>
        <authorList>
            <person name="Kono N."/>
            <person name="Nakamura H."/>
            <person name="Mori M."/>
            <person name="Yoshida Y."/>
            <person name="Ohtoshi R."/>
            <person name="Malay A.D."/>
            <person name="Moran D.A.P."/>
            <person name="Tomita M."/>
            <person name="Numata K."/>
            <person name="Arakawa K."/>
        </authorList>
    </citation>
    <scope>NUCLEOTIDE SEQUENCE</scope>
</reference>
<dbReference type="GO" id="GO:0003676">
    <property type="term" value="F:nucleic acid binding"/>
    <property type="evidence" value="ECO:0007669"/>
    <property type="project" value="InterPro"/>
</dbReference>
<keyword evidence="2" id="KW-1185">Reference proteome</keyword>
<protein>
    <submittedName>
        <fullName evidence="1">Uncharacterized protein</fullName>
    </submittedName>
</protein>
<gene>
    <name evidence="1" type="ORF">TNCV_4127601</name>
</gene>
<comment type="caution">
    <text evidence="1">The sequence shown here is derived from an EMBL/GenBank/DDBJ whole genome shotgun (WGS) entry which is preliminary data.</text>
</comment>
<dbReference type="Proteomes" id="UP000887159">
    <property type="component" value="Unassembled WGS sequence"/>
</dbReference>
<sequence length="120" mass="13887">MPRGRHRASFDQVSELDRGRIVAYRDCGLPFGEISQRVGLNCFLGLLTRFQDLWQIESMWSMLVQRLARDTPATATPDQLWQYMESAWTVVPQLYTQSLFHSMLRRVAVIIANNGGYTNY</sequence>